<dbReference type="RefSeq" id="WP_235864668.1">
    <property type="nucleotide sequence ID" value="NZ_FNTS01000002.1"/>
</dbReference>
<name>A0A1H4ZEB7_9PSED</name>
<gene>
    <name evidence="1" type="ORF">SAMN04515675_0537</name>
</gene>
<comment type="caution">
    <text evidence="1">The sequence shown here is derived from an EMBL/GenBank/DDBJ whole genome shotgun (WGS) entry which is preliminary data.</text>
</comment>
<dbReference type="EMBL" id="FNTS01000002">
    <property type="protein sequence ID" value="SED27834.1"/>
    <property type="molecule type" value="Genomic_DNA"/>
</dbReference>
<evidence type="ECO:0000313" key="2">
    <source>
        <dbReference type="Proteomes" id="UP000182179"/>
    </source>
</evidence>
<dbReference type="Proteomes" id="UP000182179">
    <property type="component" value="Unassembled WGS sequence"/>
</dbReference>
<keyword evidence="2" id="KW-1185">Reference proteome</keyword>
<organism evidence="1 2">
    <name type="scientific">Pseudomonas costantinii</name>
    <dbReference type="NCBI Taxonomy" id="168469"/>
    <lineage>
        <taxon>Bacteria</taxon>
        <taxon>Pseudomonadati</taxon>
        <taxon>Pseudomonadota</taxon>
        <taxon>Gammaproteobacteria</taxon>
        <taxon>Pseudomonadales</taxon>
        <taxon>Pseudomonadaceae</taxon>
        <taxon>Pseudomonas</taxon>
    </lineage>
</organism>
<sequence length="147" mass="16168">METTDAVEIAFVNGASAACGCKSRFSSGGGEYSDVHFVTLCGEHSGNKPFGPVEVKRDADGWWYHPNIPSFGDGEDPAPYIAWTKEQCLELKGWHLGDELDSHPCEDGECHCNGWNPGSPGPEWFLMGIFDTDDGPYVQWARREVTP</sequence>
<accession>A0A1H4ZEB7</accession>
<evidence type="ECO:0000313" key="1">
    <source>
        <dbReference type="EMBL" id="SED27834.1"/>
    </source>
</evidence>
<proteinExistence type="predicted"/>
<protein>
    <submittedName>
        <fullName evidence="1">Uncharacterized protein</fullName>
    </submittedName>
</protein>
<reference evidence="1 2" key="1">
    <citation type="submission" date="2016-10" db="EMBL/GenBank/DDBJ databases">
        <authorList>
            <person name="Varghese N."/>
            <person name="Submissions S."/>
        </authorList>
    </citation>
    <scope>NUCLEOTIDE SEQUENCE [LARGE SCALE GENOMIC DNA]</scope>
    <source>
        <strain evidence="1 2">BS2773</strain>
    </source>
</reference>